<evidence type="ECO:0000256" key="6">
    <source>
        <dbReference type="ARBA" id="ARBA00022525"/>
    </source>
</evidence>
<evidence type="ECO:0000256" key="2">
    <source>
        <dbReference type="ARBA" id="ARBA00004416"/>
    </source>
</evidence>
<evidence type="ECO:0000256" key="10">
    <source>
        <dbReference type="ARBA" id="ARBA00023237"/>
    </source>
</evidence>
<evidence type="ECO:0000256" key="8">
    <source>
        <dbReference type="ARBA" id="ARBA00022729"/>
    </source>
</evidence>
<feature type="domain" description="Autotransporter" evidence="11">
    <location>
        <begin position="668"/>
        <end position="946"/>
    </location>
</feature>
<dbReference type="NCBIfam" id="TIGR01376">
    <property type="entry name" value="POMP_repeat"/>
    <property type="match status" value="3"/>
</dbReference>
<gene>
    <name evidence="12" type="primary">pmp18</name>
    <name evidence="12" type="ORF">BN1224_DC9_BS_00670</name>
</gene>
<dbReference type="Gene3D" id="2.40.128.130">
    <property type="entry name" value="Autotransporter beta-domain"/>
    <property type="match status" value="1"/>
</dbReference>
<dbReference type="AlphaFoldDB" id="A0A0F7WW35"/>
<keyword evidence="4" id="KW-1134">Transmembrane beta strand</keyword>
<name>A0A0F7WW35_CHLPN</name>
<accession>A0A0F7WW35</accession>
<comment type="similarity">
    <text evidence="3">Belongs to the PMP outer membrane protein family.</text>
</comment>
<keyword evidence="6" id="KW-0964">Secreted</keyword>
<evidence type="ECO:0000313" key="12">
    <source>
        <dbReference type="EMBL" id="CRI42584.1"/>
    </source>
</evidence>
<reference evidence="12" key="1">
    <citation type="submission" date="2015-05" db="EMBL/GenBank/DDBJ databases">
        <authorList>
            <person name="Rattei Thomas"/>
        </authorList>
    </citation>
    <scope>NUCLEOTIDE SEQUENCE</scope>
    <source>
        <strain evidence="12">DC9</strain>
    </source>
</reference>
<keyword evidence="7" id="KW-0812">Transmembrane</keyword>
<organism evidence="12">
    <name type="scientific">Chlamydia pneumoniae</name>
    <name type="common">Chlamydophila pneumoniae</name>
    <dbReference type="NCBI Taxonomy" id="83558"/>
    <lineage>
        <taxon>Bacteria</taxon>
        <taxon>Pseudomonadati</taxon>
        <taxon>Chlamydiota</taxon>
        <taxon>Chlamydiia</taxon>
        <taxon>Chlamydiales</taxon>
        <taxon>Chlamydiaceae</taxon>
        <taxon>Chlamydia/Chlamydophila group</taxon>
        <taxon>Chlamydia</taxon>
    </lineage>
</organism>
<dbReference type="Pfam" id="PF07548">
    <property type="entry name" value="ChlamPMP_M"/>
    <property type="match status" value="1"/>
</dbReference>
<keyword evidence="9" id="KW-0472">Membrane</keyword>
<proteinExistence type="inferred from homology"/>
<sequence>MQNNRSLSKSSFFVGALILGKTTILLNATPLSDYFDNQANQLTTLFPLIDTLTNMTPYSHRATLFGVRDDTNQDIVLDHQNSIESWFENFSQDGGALSCKSLAITNTKNQILFLNSFAIKRAGAMYVNGNFDLSENHGSIIFSGNLSFPNASNFADTCTGGAVLCSKNVTISKNQGTAYFINNKAKSSGGAIQAAIINIKDNTGPCLFFNNAAGGTAGGALFANACRIENNSQPIYFLNNQSGLGGAIRVHQECILTKNTGSVIFNNNFAMEADISANHSSGGAIYCISCSIKDNPGIVAFDNNTAARDGGAICTQSLTIQDSGPVYFTNNQGTWGGAIMLRQDGACTLFADQGDIIFYNNRHFKDTFSNHVSVNCTRNVSLTVGASQGHSATFYDPILQRYTIQNSIQKFNPNPAHLGTILFSSAYIPDTSTSRDDFISHFRNHIGLYNGTLALEDRAEWKVYKFDQFGGTLRLGSGAVFSTTDEEQSSSSVGSVININNLVINLPSILGNRVAPKLWIRPTGSSAPYSEDNNPIINLSGPLSLLDDENLDPYDTADLAQPIAEVPLLYLLDVTAKHINTDNFYPEGLNTTQHYGYQGVWSPYWIETITTSDTSSEDTVNTLHRQLYGDWTPTGYKVNPENKGDIALSAFWQSFHNLFATLRYQTQQGQIAPTASGEATRLFVHQNSNNDAKGFHMEATGYSLGTTSNTASNHSFGINFSQLFSNLYESHSDNSVASHTTTVALQINNPWLQERFSTSASLAYSYSNHHIKASRYSGKIQTEGKCYSTTLGAALSCSLPLQWRSRPLHFTPFIQAIAVRSNQTAFQESGDKARKFSVHKPLYNLTVPLGIQSAWESKFRLPTYWNIELAYQPVLYQQNPEVNVSLESSGSSWLLSGTTLARNAIAFKGRNQIFIFPKLSVFLDYQGSVSSSTTTHYLHAGTTFKF</sequence>
<dbReference type="Pfam" id="PF02415">
    <property type="entry name" value="Chlam_PMP"/>
    <property type="match status" value="3"/>
</dbReference>
<dbReference type="SUPFAM" id="SSF103515">
    <property type="entry name" value="Autotransporter"/>
    <property type="match status" value="1"/>
</dbReference>
<dbReference type="InterPro" id="IPR005546">
    <property type="entry name" value="Autotransporte_beta"/>
</dbReference>
<evidence type="ECO:0000256" key="5">
    <source>
        <dbReference type="ARBA" id="ARBA00022512"/>
    </source>
</evidence>
<protein>
    <submittedName>
        <fullName evidence="12">Probable outer membrane protein pmp18</fullName>
    </submittedName>
</protein>
<dbReference type="Pfam" id="PF03797">
    <property type="entry name" value="Autotransporter"/>
    <property type="match status" value="1"/>
</dbReference>
<evidence type="ECO:0000256" key="4">
    <source>
        <dbReference type="ARBA" id="ARBA00022452"/>
    </source>
</evidence>
<evidence type="ECO:0000259" key="11">
    <source>
        <dbReference type="PROSITE" id="PS51208"/>
    </source>
</evidence>
<dbReference type="EMBL" id="LN847049">
    <property type="protein sequence ID" value="CRI42584.1"/>
    <property type="molecule type" value="Genomic_DNA"/>
</dbReference>
<keyword evidence="5" id="KW-0134">Cell wall</keyword>
<evidence type="ECO:0000256" key="7">
    <source>
        <dbReference type="ARBA" id="ARBA00022692"/>
    </source>
</evidence>
<evidence type="ECO:0000256" key="9">
    <source>
        <dbReference type="ARBA" id="ARBA00023136"/>
    </source>
</evidence>
<dbReference type="SMART" id="SM00869">
    <property type="entry name" value="Autotransporter"/>
    <property type="match status" value="1"/>
</dbReference>
<evidence type="ECO:0000256" key="3">
    <source>
        <dbReference type="ARBA" id="ARBA00007542"/>
    </source>
</evidence>
<dbReference type="GO" id="GO:0009279">
    <property type="term" value="C:cell outer membrane"/>
    <property type="evidence" value="ECO:0007669"/>
    <property type="project" value="UniProtKB-SubCell"/>
</dbReference>
<keyword evidence="8" id="KW-0732">Signal</keyword>
<dbReference type="InterPro" id="IPR003368">
    <property type="entry name" value="POMP_repeat"/>
</dbReference>
<dbReference type="PROSITE" id="PS51208">
    <property type="entry name" value="AUTOTRANSPORTER"/>
    <property type="match status" value="1"/>
</dbReference>
<keyword evidence="10" id="KW-0998">Cell outer membrane</keyword>
<dbReference type="InterPro" id="IPR036709">
    <property type="entry name" value="Autotransporte_beta_dom_sf"/>
</dbReference>
<comment type="subcellular location">
    <subcellularLocation>
        <location evidence="2">Cell outer membrane</location>
        <topology evidence="2">Peripheral membrane protein</topology>
        <orientation evidence="2">Extracellular side</orientation>
    </subcellularLocation>
    <subcellularLocation>
        <location evidence="1">Secreted</location>
        <location evidence="1">Cell wall</location>
    </subcellularLocation>
</comment>
<dbReference type="InterPro" id="IPR011427">
    <property type="entry name" value="Polymorphic_membr_middle"/>
</dbReference>
<evidence type="ECO:0000256" key="1">
    <source>
        <dbReference type="ARBA" id="ARBA00004191"/>
    </source>
</evidence>